<dbReference type="EMBL" id="JALEMU010000067">
    <property type="protein sequence ID" value="MCI5755504.1"/>
    <property type="molecule type" value="Genomic_DNA"/>
</dbReference>
<dbReference type="InterPro" id="IPR011004">
    <property type="entry name" value="Trimer_LpxA-like_sf"/>
</dbReference>
<dbReference type="Proteomes" id="UP001139365">
    <property type="component" value="Unassembled WGS sequence"/>
</dbReference>
<dbReference type="AlphaFoldDB" id="A0AAE3K1F5"/>
<evidence type="ECO:0000256" key="2">
    <source>
        <dbReference type="ARBA" id="ARBA00022679"/>
    </source>
</evidence>
<name>A0AAE3K1F5_9BACT</name>
<dbReference type="GO" id="GO:0016746">
    <property type="term" value="F:acyltransferase activity"/>
    <property type="evidence" value="ECO:0007669"/>
    <property type="project" value="UniProtKB-KW"/>
</dbReference>
<protein>
    <submittedName>
        <fullName evidence="4">Serine acetyltransferase</fullName>
    </submittedName>
</protein>
<keyword evidence="3" id="KW-0012">Acyltransferase</keyword>
<comment type="similarity">
    <text evidence="1">Belongs to the transferase hexapeptide repeat family.</text>
</comment>
<accession>A0AAE3K1F5</accession>
<dbReference type="Pfam" id="PF00132">
    <property type="entry name" value="Hexapep"/>
    <property type="match status" value="1"/>
</dbReference>
<keyword evidence="2" id="KW-0808">Transferase</keyword>
<proteinExistence type="inferred from homology"/>
<evidence type="ECO:0000313" key="5">
    <source>
        <dbReference type="Proteomes" id="UP001139365"/>
    </source>
</evidence>
<dbReference type="InterPro" id="IPR001451">
    <property type="entry name" value="Hexapep"/>
</dbReference>
<gene>
    <name evidence="4" type="ORF">MR241_04330</name>
</gene>
<organism evidence="4 5">
    <name type="scientific">Candidatus Colimorpha enterica</name>
    <dbReference type="NCBI Taxonomy" id="3083063"/>
    <lineage>
        <taxon>Bacteria</taxon>
        <taxon>Pseudomonadati</taxon>
        <taxon>Bacteroidota</taxon>
        <taxon>Bacteroidia</taxon>
        <taxon>Bacteroidales</taxon>
        <taxon>Candidatus Colimorpha</taxon>
    </lineage>
</organism>
<dbReference type="SUPFAM" id="SSF51161">
    <property type="entry name" value="Trimeric LpxA-like enzymes"/>
    <property type="match status" value="1"/>
</dbReference>
<reference evidence="4 5" key="1">
    <citation type="submission" date="2022-03" db="EMBL/GenBank/DDBJ databases">
        <title>Metagenome-assembled genomes from swine fecal metagenomes.</title>
        <authorList>
            <person name="Holman D.B."/>
            <person name="Kommadath A."/>
        </authorList>
    </citation>
    <scope>NUCLEOTIDE SEQUENCE [LARGE SCALE GENOMIC DNA]</scope>
    <source>
        <strain evidence="4">SUG147</strain>
    </source>
</reference>
<dbReference type="PANTHER" id="PTHR42811">
    <property type="entry name" value="SERINE ACETYLTRANSFERASE"/>
    <property type="match status" value="1"/>
</dbReference>
<sequence length="190" mass="20827">MIILKRWIKEFLSLFVFLRFGNVWRLYDHILKTGRRNGICASVFCHYVDRQGGFIGIGAKFGTHPYLPHGLHGIFISQKVVIGKNAVIFQGVTIGAQRTAGSKNNGNPTIGDNCYIGAGAKIIGNVKIGNNCRIGAGAVVYSDMPDNSVALCAPTRIITRDGVPDNRFFRLDDNGSTEYWNGSCFVKADI</sequence>
<dbReference type="Gene3D" id="2.160.10.10">
    <property type="entry name" value="Hexapeptide repeat proteins"/>
    <property type="match status" value="1"/>
</dbReference>
<evidence type="ECO:0000256" key="3">
    <source>
        <dbReference type="ARBA" id="ARBA00023315"/>
    </source>
</evidence>
<evidence type="ECO:0000313" key="4">
    <source>
        <dbReference type="EMBL" id="MCI5755504.1"/>
    </source>
</evidence>
<comment type="caution">
    <text evidence="4">The sequence shown here is derived from an EMBL/GenBank/DDBJ whole genome shotgun (WGS) entry which is preliminary data.</text>
</comment>
<evidence type="ECO:0000256" key="1">
    <source>
        <dbReference type="ARBA" id="ARBA00007274"/>
    </source>
</evidence>
<dbReference type="InterPro" id="IPR045304">
    <property type="entry name" value="LbH_SAT"/>
</dbReference>
<dbReference type="CDD" id="cd03354">
    <property type="entry name" value="LbH_SAT"/>
    <property type="match status" value="1"/>
</dbReference>